<feature type="region of interest" description="Disordered" evidence="1">
    <location>
        <begin position="116"/>
        <end position="229"/>
    </location>
</feature>
<feature type="compositionally biased region" description="Basic and acidic residues" evidence="1">
    <location>
        <begin position="48"/>
        <end position="97"/>
    </location>
</feature>
<evidence type="ECO:0000313" key="2">
    <source>
        <dbReference type="EMBL" id="KAJ1095674.1"/>
    </source>
</evidence>
<evidence type="ECO:0000313" key="3">
    <source>
        <dbReference type="Proteomes" id="UP001066276"/>
    </source>
</evidence>
<name>A0AAV7LZ86_PLEWA</name>
<gene>
    <name evidence="2" type="ORF">NDU88_000833</name>
</gene>
<comment type="caution">
    <text evidence="2">The sequence shown here is derived from an EMBL/GenBank/DDBJ whole genome shotgun (WGS) entry which is preliminary data.</text>
</comment>
<protein>
    <submittedName>
        <fullName evidence="2">Uncharacterized protein</fullName>
    </submittedName>
</protein>
<proteinExistence type="predicted"/>
<dbReference type="EMBL" id="JANPWB010000014">
    <property type="protein sequence ID" value="KAJ1095674.1"/>
    <property type="molecule type" value="Genomic_DNA"/>
</dbReference>
<organism evidence="2 3">
    <name type="scientific">Pleurodeles waltl</name>
    <name type="common">Iberian ribbed newt</name>
    <dbReference type="NCBI Taxonomy" id="8319"/>
    <lineage>
        <taxon>Eukaryota</taxon>
        <taxon>Metazoa</taxon>
        <taxon>Chordata</taxon>
        <taxon>Craniata</taxon>
        <taxon>Vertebrata</taxon>
        <taxon>Euteleostomi</taxon>
        <taxon>Amphibia</taxon>
        <taxon>Batrachia</taxon>
        <taxon>Caudata</taxon>
        <taxon>Salamandroidea</taxon>
        <taxon>Salamandridae</taxon>
        <taxon>Pleurodelinae</taxon>
        <taxon>Pleurodeles</taxon>
    </lineage>
</organism>
<sequence>MWHTPTTQRFVERSQKCRALGFAALIHTEIPLTALKPGWSLARRPRTHGGERGKDGRSVEGGLQKERVRRGDGRIEAERKRDREREERERKETKVEAATKGGRGVIYWVIERKNERGRAREKPVAEGQEKEEGRSRGGEDKMKEEETGRESEKKRKSSRKVGAEDRKEREGNRKRVEVEGGETDARRGEIQGRALERERGKACRGRGLSDQGGKCPPRRHRGQALGSSGRDPMEFGNALCQAVPCAKLWSVPGCAPCRALCQAVPPVVACARLRALCPVPGCALCHLPYLLSCPVPGCALCPMPDCALCQAVPPAVSPVQECCLCCRAPRDGTAELPRCQPPGETSC</sequence>
<accession>A0AAV7LZ86</accession>
<feature type="region of interest" description="Disordered" evidence="1">
    <location>
        <begin position="41"/>
        <end position="97"/>
    </location>
</feature>
<feature type="compositionally biased region" description="Basic and acidic residues" evidence="1">
    <location>
        <begin position="161"/>
        <end position="201"/>
    </location>
</feature>
<evidence type="ECO:0000256" key="1">
    <source>
        <dbReference type="SAM" id="MobiDB-lite"/>
    </source>
</evidence>
<keyword evidence="3" id="KW-1185">Reference proteome</keyword>
<feature type="compositionally biased region" description="Basic and acidic residues" evidence="1">
    <location>
        <begin position="116"/>
        <end position="153"/>
    </location>
</feature>
<dbReference type="Proteomes" id="UP001066276">
    <property type="component" value="Chromosome 10"/>
</dbReference>
<reference evidence="2" key="1">
    <citation type="journal article" date="2022" name="bioRxiv">
        <title>Sequencing and chromosome-scale assembly of the giantPleurodeles waltlgenome.</title>
        <authorList>
            <person name="Brown T."/>
            <person name="Elewa A."/>
            <person name="Iarovenko S."/>
            <person name="Subramanian E."/>
            <person name="Araus A.J."/>
            <person name="Petzold A."/>
            <person name="Susuki M."/>
            <person name="Suzuki K.-i.T."/>
            <person name="Hayashi T."/>
            <person name="Toyoda A."/>
            <person name="Oliveira C."/>
            <person name="Osipova E."/>
            <person name="Leigh N.D."/>
            <person name="Simon A."/>
            <person name="Yun M.H."/>
        </authorList>
    </citation>
    <scope>NUCLEOTIDE SEQUENCE</scope>
    <source>
        <strain evidence="2">20211129_DDA</strain>
        <tissue evidence="2">Liver</tissue>
    </source>
</reference>
<dbReference type="AlphaFoldDB" id="A0AAV7LZ86"/>